<feature type="compositionally biased region" description="Polar residues" evidence="1">
    <location>
        <begin position="137"/>
        <end position="147"/>
    </location>
</feature>
<dbReference type="Proteomes" id="UP000078560">
    <property type="component" value="Unassembled WGS sequence"/>
</dbReference>
<accession>A0A1A8WWW9</accession>
<dbReference type="AlphaFoldDB" id="A0A1A8WWW9"/>
<feature type="region of interest" description="Disordered" evidence="1">
    <location>
        <begin position="289"/>
        <end position="326"/>
    </location>
</feature>
<organism evidence="4 5">
    <name type="scientific">Plasmodium ovale curtisi</name>
    <dbReference type="NCBI Taxonomy" id="864141"/>
    <lineage>
        <taxon>Eukaryota</taxon>
        <taxon>Sar</taxon>
        <taxon>Alveolata</taxon>
        <taxon>Apicomplexa</taxon>
        <taxon>Aconoidasida</taxon>
        <taxon>Haemosporida</taxon>
        <taxon>Plasmodiidae</taxon>
        <taxon>Plasmodium</taxon>
        <taxon>Plasmodium (Plasmodium)</taxon>
    </lineage>
</organism>
<dbReference type="EMBL" id="FLQU01002187">
    <property type="protein sequence ID" value="SBS95845.1"/>
    <property type="molecule type" value="Genomic_DNA"/>
</dbReference>
<feature type="chain" id="PRO_5008381141" evidence="2">
    <location>
        <begin position="22"/>
        <end position="454"/>
    </location>
</feature>
<feature type="compositionally biased region" description="Low complexity" evidence="1">
    <location>
        <begin position="243"/>
        <end position="257"/>
    </location>
</feature>
<dbReference type="Pfam" id="PF12948">
    <property type="entry name" value="MSP7_C"/>
    <property type="match status" value="1"/>
</dbReference>
<feature type="compositionally biased region" description="Acidic residues" evidence="1">
    <location>
        <begin position="148"/>
        <end position="181"/>
    </location>
</feature>
<gene>
    <name evidence="4" type="ORF">POVCU2_0099240</name>
</gene>
<sequence>MNRKRLLFFSSFFFLLRCISSENNPPNTKINNYDETIKKLKEKLEYINKFMVGGKVPPHFKENFELLKKKIEQLEQYKKEQETDNASVTLENESEEVDEEEEVEGDGEGDGDEEEVDVLEDLDDNDDELEQGKNLFLGQNNKVNLSQSDEDVTENDEFEQEENEGDTDMDTDTDTDTDMDDFTFPLSNEMPPEEGNVLFNYLAKGPVQTKQKGEKALPQLGLIPAPVQNMVDRFPKDYKRQPAKPAAAKPVAAKPVAAKPVAAKPVAAKPVAAKPVAAKPVAAKPVAAKPVAVKPEQQQDGAKAGQGGSSDGNQEPPSGTTSTKEVKQLDKFCDDILKDTDITKEVATYGGKFDKFKKEFSAFTMNQTEYNMVKKIVENFAKKGKEESKHATAVADVFKKAFTNDEAFEEMKNIMYGIYGYSKRNTYLQSKKIDDSSYKSLFDNVVNLLDTTLM</sequence>
<feature type="region of interest" description="Disordered" evidence="1">
    <location>
        <begin position="133"/>
        <end position="193"/>
    </location>
</feature>
<feature type="compositionally biased region" description="Acidic residues" evidence="1">
    <location>
        <begin position="92"/>
        <end position="114"/>
    </location>
</feature>
<evidence type="ECO:0000313" key="4">
    <source>
        <dbReference type="EMBL" id="SBS95845.1"/>
    </source>
</evidence>
<feature type="signal peptide" evidence="2">
    <location>
        <begin position="1"/>
        <end position="21"/>
    </location>
</feature>
<protein>
    <submittedName>
        <fullName evidence="4">MSP7-like protein (MSRP2)</fullName>
    </submittedName>
</protein>
<name>A0A1A8WWW9_PLAOA</name>
<evidence type="ECO:0000259" key="3">
    <source>
        <dbReference type="Pfam" id="PF12948"/>
    </source>
</evidence>
<feature type="region of interest" description="Disordered" evidence="1">
    <location>
        <begin position="237"/>
        <end position="257"/>
    </location>
</feature>
<evidence type="ECO:0000256" key="1">
    <source>
        <dbReference type="SAM" id="MobiDB-lite"/>
    </source>
</evidence>
<evidence type="ECO:0000313" key="5">
    <source>
        <dbReference type="Proteomes" id="UP000078560"/>
    </source>
</evidence>
<evidence type="ECO:0000256" key="2">
    <source>
        <dbReference type="SAM" id="SignalP"/>
    </source>
</evidence>
<keyword evidence="2" id="KW-0732">Signal</keyword>
<reference evidence="5" key="1">
    <citation type="submission" date="2016-05" db="EMBL/GenBank/DDBJ databases">
        <authorList>
            <person name="Naeem Raeece"/>
        </authorList>
    </citation>
    <scope>NUCLEOTIDE SEQUENCE [LARGE SCALE GENOMIC DNA]</scope>
</reference>
<proteinExistence type="predicted"/>
<feature type="region of interest" description="Disordered" evidence="1">
    <location>
        <begin position="78"/>
        <end position="114"/>
    </location>
</feature>
<dbReference type="InterPro" id="IPR024781">
    <property type="entry name" value="MSP_C"/>
</dbReference>
<feature type="compositionally biased region" description="Low complexity" evidence="1">
    <location>
        <begin position="289"/>
        <end position="303"/>
    </location>
</feature>
<feature type="domain" description="Merozoite surface protein C-terminal" evidence="3">
    <location>
        <begin position="326"/>
        <end position="447"/>
    </location>
</feature>
<feature type="compositionally biased region" description="Polar residues" evidence="1">
    <location>
        <begin position="313"/>
        <end position="323"/>
    </location>
</feature>